<evidence type="ECO:0000259" key="1">
    <source>
        <dbReference type="Pfam" id="PF07238"/>
    </source>
</evidence>
<reference evidence="2 3" key="1">
    <citation type="submission" date="2018-11" db="EMBL/GenBank/DDBJ databases">
        <title>Photobacterium sp. BEI247 sp. nov., a marine bacterium isolated from Yongle Blue Hole in the South China Sea.</title>
        <authorList>
            <person name="Wang X."/>
        </authorList>
    </citation>
    <scope>NUCLEOTIDE SEQUENCE [LARGE SCALE GENOMIC DNA]</scope>
    <source>
        <strain evidence="3">BEI247</strain>
    </source>
</reference>
<gene>
    <name evidence="2" type="ORF">EDI28_17975</name>
</gene>
<keyword evidence="3" id="KW-1185">Reference proteome</keyword>
<evidence type="ECO:0000313" key="2">
    <source>
        <dbReference type="EMBL" id="RWX54123.1"/>
    </source>
</evidence>
<dbReference type="Pfam" id="PF07238">
    <property type="entry name" value="PilZ"/>
    <property type="match status" value="2"/>
</dbReference>
<dbReference type="SUPFAM" id="SSF141371">
    <property type="entry name" value="PilZ domain-like"/>
    <property type="match status" value="1"/>
</dbReference>
<dbReference type="Gene3D" id="2.40.10.220">
    <property type="entry name" value="predicted glycosyltransferase like domains"/>
    <property type="match status" value="1"/>
</dbReference>
<dbReference type="RefSeq" id="WP_128785246.1">
    <property type="nucleotide sequence ID" value="NZ_RJLM01000008.1"/>
</dbReference>
<feature type="domain" description="PilZ" evidence="1">
    <location>
        <begin position="148"/>
        <end position="242"/>
    </location>
</feature>
<dbReference type="Proteomes" id="UP000287563">
    <property type="component" value="Unassembled WGS sequence"/>
</dbReference>
<dbReference type="InterPro" id="IPR009875">
    <property type="entry name" value="PilZ_domain"/>
</dbReference>
<name>A0A3S3QZJ6_9GAMM</name>
<evidence type="ECO:0000313" key="3">
    <source>
        <dbReference type="Proteomes" id="UP000287563"/>
    </source>
</evidence>
<protein>
    <submittedName>
        <fullName evidence="2">PilZ domain-containing protein</fullName>
    </submittedName>
</protein>
<comment type="caution">
    <text evidence="2">The sequence shown here is derived from an EMBL/GenBank/DDBJ whole genome shotgun (WGS) entry which is preliminary data.</text>
</comment>
<feature type="domain" description="PilZ" evidence="1">
    <location>
        <begin position="473"/>
        <end position="552"/>
    </location>
</feature>
<accession>A0A3S3QZJ6</accession>
<dbReference type="AlphaFoldDB" id="A0A3S3QZJ6"/>
<organism evidence="2 3">
    <name type="scientific">Photobacterium chitinilyticum</name>
    <dbReference type="NCBI Taxonomy" id="2485123"/>
    <lineage>
        <taxon>Bacteria</taxon>
        <taxon>Pseudomonadati</taxon>
        <taxon>Pseudomonadota</taxon>
        <taxon>Gammaproteobacteria</taxon>
        <taxon>Vibrionales</taxon>
        <taxon>Vibrionaceae</taxon>
        <taxon>Photobacterium</taxon>
    </lineage>
</organism>
<dbReference type="OrthoDB" id="6208912at2"/>
<sequence>MLLDDYKGLIEQLIPVYDSDDFDDVFQMITQETNGPARLQIKMELNRIMAPCHQLVDLRGRVKGECRPYELHGQRHWLDDVAINTYHKRIKAYGGKYRVGLYEALMSTRNNFRVLHQQERQETNTEETPQRDTQFDANLIRFGHYLTRDENRLQITTQVNLALPFNQSVHGVTSDLSYSGAKFKVPSAFKYNLGQTVVATFPKMAEKFNDPRLLNQGTKYRILGIDDNKENDSFKWLRLKITSDNSVIKQTIDRSQQVLQHRTRKNHEDKVIQVRTKGYEHCFLKHTTSMPLFFAGNELKYSLLTDHNRHIWDSWHDERNQPVINHLLSKDRMAILGKAGLKQCSTLIYSFVHEHDRKSFFYSAALPEMTMEQRHLFWHVGASRKSWQVTRLTVHPISEKDLERLQDIAPEMLDQLSKLTHIGILQDLTNEQAQQDYRLPVKPQLPGKALQTFRHPRNPVSTAKAIYFDPKPQRSESRFKFQTAIELHHPDFPPITGTTIDFSIRGLNLDIIQPLPIKRGDEVTIKFVDLQKLDKNAPLSHVPYKIVRVSPDFSNIQLTTGSGDYAFRGEQFLRRLIKHNESKFKVLEEVLPSGELLLAMHQMLLTRLNCIPYFTEKVDHKIKIKAIGCNFPMPALPKLFNQVAGGKDFSLEPIFKNRLKKMLAETMRPVEIRKPYIHELYLSIQRKGNTIKHLDSKLIDEFGTVDERIKFIKGAKAKGEFMAIRVTAVPVLNPMTVLTGIELGELARMALHRARALEVEFNSLIGCGEIYDITDEVQIRLEIG</sequence>
<proteinExistence type="predicted"/>
<dbReference type="EMBL" id="RJLM01000008">
    <property type="protein sequence ID" value="RWX54123.1"/>
    <property type="molecule type" value="Genomic_DNA"/>
</dbReference>
<dbReference type="GO" id="GO:0035438">
    <property type="term" value="F:cyclic-di-GMP binding"/>
    <property type="evidence" value="ECO:0007669"/>
    <property type="project" value="InterPro"/>
</dbReference>